<name>A0ABT7MJN0_9BACL</name>
<comment type="caution">
    <text evidence="2">The sequence shown here is derived from an EMBL/GenBank/DDBJ whole genome shotgun (WGS) entry which is preliminary data.</text>
</comment>
<evidence type="ECO:0000313" key="2">
    <source>
        <dbReference type="EMBL" id="MDL5375619.1"/>
    </source>
</evidence>
<sequence>MKKLIGILIISQTVLFGLLLNQLNQISHSIIQAGAYVVAKEGTMAWGGNLPTPYFVLLGALIILGAVLVFTEDKKTTK</sequence>
<reference evidence="2 3" key="1">
    <citation type="submission" date="2023-06" db="EMBL/GenBank/DDBJ databases">
        <title>Influencing factors and mechanism of Cr(VI) reduction by facultative anaerobic Exiguobacterium sp. PY14.</title>
        <authorList>
            <person name="Zou L."/>
        </authorList>
    </citation>
    <scope>NUCLEOTIDE SEQUENCE [LARGE SCALE GENOMIC DNA]</scope>
    <source>
        <strain evidence="2 3">PY14</strain>
    </source>
</reference>
<evidence type="ECO:0000256" key="1">
    <source>
        <dbReference type="SAM" id="Phobius"/>
    </source>
</evidence>
<proteinExistence type="predicted"/>
<feature type="transmembrane region" description="Helical" evidence="1">
    <location>
        <begin position="53"/>
        <end position="71"/>
    </location>
</feature>
<protein>
    <submittedName>
        <fullName evidence="2">Uncharacterized protein</fullName>
    </submittedName>
</protein>
<dbReference type="EMBL" id="JASWER010000001">
    <property type="protein sequence ID" value="MDL5375619.1"/>
    <property type="molecule type" value="Genomic_DNA"/>
</dbReference>
<dbReference type="RefSeq" id="WP_251131541.1">
    <property type="nucleotide sequence ID" value="NZ_CP183077.1"/>
</dbReference>
<keyword evidence="1" id="KW-0812">Transmembrane</keyword>
<keyword evidence="1" id="KW-0472">Membrane</keyword>
<dbReference type="Proteomes" id="UP001230807">
    <property type="component" value="Unassembled WGS sequence"/>
</dbReference>
<organism evidence="2 3">
    <name type="scientific">Exiguobacterium mexicanum</name>
    <dbReference type="NCBI Taxonomy" id="340146"/>
    <lineage>
        <taxon>Bacteria</taxon>
        <taxon>Bacillati</taxon>
        <taxon>Bacillota</taxon>
        <taxon>Bacilli</taxon>
        <taxon>Bacillales</taxon>
        <taxon>Bacillales Family XII. Incertae Sedis</taxon>
        <taxon>Exiguobacterium</taxon>
    </lineage>
</organism>
<keyword evidence="1" id="KW-1133">Transmembrane helix</keyword>
<keyword evidence="3" id="KW-1185">Reference proteome</keyword>
<accession>A0ABT7MJN0</accession>
<evidence type="ECO:0000313" key="3">
    <source>
        <dbReference type="Proteomes" id="UP001230807"/>
    </source>
</evidence>
<gene>
    <name evidence="2" type="ORF">QR695_01220</name>
</gene>